<gene>
    <name evidence="2" type="ORF">E5355_17865</name>
</gene>
<comment type="caution">
    <text evidence="2">The sequence shown here is derived from an EMBL/GenBank/DDBJ whole genome shotgun (WGS) entry which is preliminary data.</text>
</comment>
<feature type="domain" description="Antitoxin SocA-like Panacea" evidence="1">
    <location>
        <begin position="29"/>
        <end position="140"/>
    </location>
</feature>
<dbReference type="EMBL" id="SRYZ01000070">
    <property type="protein sequence ID" value="TGX99066.1"/>
    <property type="molecule type" value="Genomic_DNA"/>
</dbReference>
<dbReference type="Proteomes" id="UP000310532">
    <property type="component" value="Unassembled WGS sequence"/>
</dbReference>
<dbReference type="RefSeq" id="WP_136011405.1">
    <property type="nucleotide sequence ID" value="NZ_SRYZ01000070.1"/>
</dbReference>
<reference evidence="2 3" key="1">
    <citation type="submission" date="2019-04" db="EMBL/GenBank/DDBJ databases">
        <title>Microbes associate with the intestines of laboratory mice.</title>
        <authorList>
            <person name="Navarre W."/>
            <person name="Wong E."/>
            <person name="Huang K."/>
            <person name="Tropini C."/>
            <person name="Ng K."/>
            <person name="Yu B."/>
        </authorList>
    </citation>
    <scope>NUCLEOTIDE SEQUENCE [LARGE SCALE GENOMIC DNA]</scope>
    <source>
        <strain evidence="2 3">NM69_E16B</strain>
    </source>
</reference>
<protein>
    <submittedName>
        <fullName evidence="2">DUF4065 domain-containing protein</fullName>
    </submittedName>
</protein>
<evidence type="ECO:0000313" key="3">
    <source>
        <dbReference type="Proteomes" id="UP000310532"/>
    </source>
</evidence>
<dbReference type="AlphaFoldDB" id="A0A4S2ADV1"/>
<proteinExistence type="predicted"/>
<dbReference type="InterPro" id="IPR025272">
    <property type="entry name" value="SocA_Panacea"/>
</dbReference>
<sequence length="183" mass="20895">MTSHDRKKLSELILFILDKTGGVDFYHAFKILYFAEMKHLAKWGSGFVPDEFCALKYGPVPTHLYDAVKELNHPQMILSEELSEVIQYAGEDAPDVLLPKREADLKYLAKSEIEALEQSIEENKSLTFGQLMRKSHDEAWEEANRRTNGTNVISPVSMARVLNADDAMLEYIEEQMQIESALK</sequence>
<dbReference type="Pfam" id="PF13274">
    <property type="entry name" value="SocA_Panacea"/>
    <property type="match status" value="1"/>
</dbReference>
<name>A0A4S2ADV1_9BACE</name>
<accession>A0A4S2ADV1</accession>
<evidence type="ECO:0000313" key="2">
    <source>
        <dbReference type="EMBL" id="TGX99066.1"/>
    </source>
</evidence>
<keyword evidence="3" id="KW-1185">Reference proteome</keyword>
<organism evidence="2 3">
    <name type="scientific">Bacteroides muris</name>
    <name type="common">ex Afrizal et al. 2022</name>
    <dbReference type="NCBI Taxonomy" id="2516960"/>
    <lineage>
        <taxon>Bacteria</taxon>
        <taxon>Pseudomonadati</taxon>
        <taxon>Bacteroidota</taxon>
        <taxon>Bacteroidia</taxon>
        <taxon>Bacteroidales</taxon>
        <taxon>Bacteroidaceae</taxon>
        <taxon>Bacteroides</taxon>
    </lineage>
</organism>
<evidence type="ECO:0000259" key="1">
    <source>
        <dbReference type="Pfam" id="PF13274"/>
    </source>
</evidence>